<dbReference type="SUPFAM" id="SSF103473">
    <property type="entry name" value="MFS general substrate transporter"/>
    <property type="match status" value="1"/>
</dbReference>
<evidence type="ECO:0000256" key="7">
    <source>
        <dbReference type="SAM" id="Phobius"/>
    </source>
</evidence>
<dbReference type="Gene3D" id="1.20.1250.20">
    <property type="entry name" value="MFS general substrate transporter like domains"/>
    <property type="match status" value="1"/>
</dbReference>
<feature type="transmembrane region" description="Helical" evidence="7">
    <location>
        <begin position="204"/>
        <end position="220"/>
    </location>
</feature>
<dbReference type="PANTHER" id="PTHR42718:SF46">
    <property type="entry name" value="BLR6921 PROTEIN"/>
    <property type="match status" value="1"/>
</dbReference>
<proteinExistence type="predicted"/>
<feature type="transmembrane region" description="Helical" evidence="7">
    <location>
        <begin position="79"/>
        <end position="99"/>
    </location>
</feature>
<feature type="transmembrane region" description="Helical" evidence="7">
    <location>
        <begin position="50"/>
        <end position="67"/>
    </location>
</feature>
<feature type="transmembrane region" description="Helical" evidence="7">
    <location>
        <begin position="307"/>
        <end position="325"/>
    </location>
</feature>
<dbReference type="EMBL" id="ACIS01000017">
    <property type="protein sequence ID" value="EEG06689.1"/>
    <property type="molecule type" value="Genomic_DNA"/>
</dbReference>
<comment type="subcellular location">
    <subcellularLocation>
        <location evidence="1">Cell membrane</location>
        <topology evidence="1">Multi-pass membrane protein</topology>
    </subcellularLocation>
</comment>
<sequence>MPSAALIAPRYSLHHVAIAVIVLLEYLQSVMVAFGSAAIRHGVQASPPQFSLAAACYAAVAVLMILSHRWWVQRLGYRTLLRLSLWVFGAGAVLCALAPNAGTFIAARMVQALGGAAFFTASRVQILHYQGPARLPALLFLPFGIMLGSGLAPILAGALLAAFDWHALFWAMLPLVWLVDGVVRHAVPEHEPVENERLDQAHPWGMLLLAGGVFLLQFVLERARFERWTSGPLLWGGGLLALALLVLHWRHEWQRSTPLVPYRHFTSERYLWGMAVYGFGYLVVSSCSYVLPLFLAQGLGLSLAQCGWLLGLTGLAAMPFAVLHLKLMLRWPHLRRFLLVGTVLLAAFAWLMARQQPATTGWPLWLAVFLLNGVFMPFLLGTAAASTFSQVEERVFSHAYQVKNAMREVANAVGLLLGTVLLQQRSALHAVRAPELASGQLMLLAGQDFFRGLLLVALMVGLLLQLQRRFV</sequence>
<evidence type="ECO:0000256" key="5">
    <source>
        <dbReference type="ARBA" id="ARBA00022989"/>
    </source>
</evidence>
<dbReference type="Pfam" id="PF07690">
    <property type="entry name" value="MFS_1"/>
    <property type="match status" value="1"/>
</dbReference>
<feature type="transmembrane region" description="Helical" evidence="7">
    <location>
        <begin position="270"/>
        <end position="295"/>
    </location>
</feature>
<gene>
    <name evidence="9" type="ORF">FuraDRAFT_3883</name>
</gene>
<protein>
    <submittedName>
        <fullName evidence="9">Major facilitator superfamily MFS_1</fullName>
    </submittedName>
</protein>
<dbReference type="InterPro" id="IPR011701">
    <property type="entry name" value="MFS"/>
</dbReference>
<dbReference type="AlphaFoldDB" id="B9Z946"/>
<feature type="transmembrane region" description="Helical" evidence="7">
    <location>
        <begin position="12"/>
        <end position="38"/>
    </location>
</feature>
<feature type="transmembrane region" description="Helical" evidence="7">
    <location>
        <begin position="138"/>
        <end position="161"/>
    </location>
</feature>
<feature type="transmembrane region" description="Helical" evidence="7">
    <location>
        <begin position="365"/>
        <end position="388"/>
    </location>
</feature>
<dbReference type="InterPro" id="IPR036259">
    <property type="entry name" value="MFS_trans_sf"/>
</dbReference>
<keyword evidence="10" id="KW-1185">Reference proteome</keyword>
<dbReference type="GO" id="GO:0022857">
    <property type="term" value="F:transmembrane transporter activity"/>
    <property type="evidence" value="ECO:0007669"/>
    <property type="project" value="InterPro"/>
</dbReference>
<evidence type="ECO:0000256" key="2">
    <source>
        <dbReference type="ARBA" id="ARBA00022448"/>
    </source>
</evidence>
<evidence type="ECO:0000256" key="6">
    <source>
        <dbReference type="ARBA" id="ARBA00023136"/>
    </source>
</evidence>
<dbReference type="Gene3D" id="1.20.1720.10">
    <property type="entry name" value="Multidrug resistance protein D"/>
    <property type="match status" value="1"/>
</dbReference>
<accession>B9Z946</accession>
<dbReference type="eggNOG" id="COG2814">
    <property type="taxonomic scope" value="Bacteria"/>
</dbReference>
<evidence type="ECO:0000256" key="3">
    <source>
        <dbReference type="ARBA" id="ARBA00022475"/>
    </source>
</evidence>
<feature type="transmembrane region" description="Helical" evidence="7">
    <location>
        <begin position="337"/>
        <end position="353"/>
    </location>
</feature>
<keyword evidence="4 7" id="KW-0812">Transmembrane</keyword>
<evidence type="ECO:0000259" key="8">
    <source>
        <dbReference type="PROSITE" id="PS50850"/>
    </source>
</evidence>
<dbReference type="PROSITE" id="PS50850">
    <property type="entry name" value="MFS"/>
    <property type="match status" value="1"/>
</dbReference>
<evidence type="ECO:0000256" key="1">
    <source>
        <dbReference type="ARBA" id="ARBA00004651"/>
    </source>
</evidence>
<evidence type="ECO:0000313" key="10">
    <source>
        <dbReference type="Proteomes" id="UP000003165"/>
    </source>
</evidence>
<feature type="transmembrane region" description="Helical" evidence="7">
    <location>
        <begin position="167"/>
        <end position="183"/>
    </location>
</feature>
<keyword evidence="6 7" id="KW-0472">Membrane</keyword>
<feature type="transmembrane region" description="Helical" evidence="7">
    <location>
        <begin position="232"/>
        <end position="249"/>
    </location>
</feature>
<evidence type="ECO:0000313" key="9">
    <source>
        <dbReference type="EMBL" id="EEG06689.1"/>
    </source>
</evidence>
<dbReference type="Proteomes" id="UP000003165">
    <property type="component" value="Unassembled WGS sequence"/>
</dbReference>
<feature type="domain" description="Major facilitator superfamily (MFS) profile" evidence="8">
    <location>
        <begin position="14"/>
        <end position="469"/>
    </location>
</feature>
<feature type="transmembrane region" description="Helical" evidence="7">
    <location>
        <begin position="449"/>
        <end position="466"/>
    </location>
</feature>
<dbReference type="RefSeq" id="WP_008955900.1">
    <property type="nucleotide sequence ID" value="NZ_ACIS01000017.1"/>
</dbReference>
<comment type="caution">
    <text evidence="9">The sequence shown here is derived from an EMBL/GenBank/DDBJ whole genome shotgun (WGS) entry which is preliminary data.</text>
</comment>
<evidence type="ECO:0000256" key="4">
    <source>
        <dbReference type="ARBA" id="ARBA00022692"/>
    </source>
</evidence>
<dbReference type="GO" id="GO:0005886">
    <property type="term" value="C:plasma membrane"/>
    <property type="evidence" value="ECO:0007669"/>
    <property type="project" value="UniProtKB-SubCell"/>
</dbReference>
<keyword evidence="3" id="KW-1003">Cell membrane</keyword>
<reference evidence="9 10" key="1">
    <citation type="submission" date="2009-02" db="EMBL/GenBank/DDBJ databases">
        <title>Sequencing of the draft genome and assembly of Lutiella nitroferrum 2002.</title>
        <authorList>
            <consortium name="US DOE Joint Genome Institute (JGI-PGF)"/>
            <person name="Lucas S."/>
            <person name="Copeland A."/>
            <person name="Lapidus A."/>
            <person name="Glavina del Rio T."/>
            <person name="Tice H."/>
            <person name="Bruce D."/>
            <person name="Goodwin L."/>
            <person name="Pitluck S."/>
            <person name="Larimer F."/>
            <person name="Land M.L."/>
            <person name="Hauser L."/>
            <person name="Coates J.D."/>
        </authorList>
    </citation>
    <scope>NUCLEOTIDE SEQUENCE [LARGE SCALE GENOMIC DNA]</scope>
    <source>
        <strain evidence="9 10">2002</strain>
    </source>
</reference>
<name>B9Z946_9NEIS</name>
<organism evidence="9 10">
    <name type="scientific">Pseudogulbenkiania ferrooxidans 2002</name>
    <dbReference type="NCBI Taxonomy" id="279714"/>
    <lineage>
        <taxon>Bacteria</taxon>
        <taxon>Pseudomonadati</taxon>
        <taxon>Pseudomonadota</taxon>
        <taxon>Betaproteobacteria</taxon>
        <taxon>Neisseriales</taxon>
        <taxon>Chromobacteriaceae</taxon>
        <taxon>Pseudogulbenkiania</taxon>
    </lineage>
</organism>
<keyword evidence="5 7" id="KW-1133">Transmembrane helix</keyword>
<dbReference type="PANTHER" id="PTHR42718">
    <property type="entry name" value="MAJOR FACILITATOR SUPERFAMILY MULTIDRUG TRANSPORTER MFSC"/>
    <property type="match status" value="1"/>
</dbReference>
<keyword evidence="2" id="KW-0813">Transport</keyword>
<dbReference type="InterPro" id="IPR020846">
    <property type="entry name" value="MFS_dom"/>
</dbReference>